<accession>A0A1Z5JDW8</accession>
<sequence>MCSLYFPAEKALIGTLWFIVDIRELSHQSTNDRPRSLRKRVTREVERGGEEESGRSFIISSKKRYKYSQLVAAKTKSNDMSMKFPEPVAKSFEMDTGGDMNMWKIRASRVRDFAGLLGLRADGSSASGLPQAIREKAVLRLVSDTIQDHEIVLTLPSLDMGLNEAKDLNPLPVVGEHRDPSLPQSNEEPRPTMTASVLTGATEGVANSELKAAQNIDKVTSWTKSTICYASDAVKKNVSRSFASLVDARVRAWTLLLLRHSLSSGDNESRAKLMRMLSSSIKILDSATSYKTLELPDSVASQCKEGEVILPLLFEVALNVSVQDKEERVTLRAPGTISANFDASMHNPGITRLEVRLTSANLLGSMVEQARMVVLRTVATATKTEVPLVTDSGYQASAGDALELTSSSSHGAAQTGANFSTFGSALNLTSDQTTSHHSSGPRIQKARASALKLTSVLHHKSDVDNANAGVRRNRSVKFDGFTQSTMPGSSVPPSPKKFKGANVNKLKSFKSFGRPHAPDGPGGPRNATFAEFDRPGGAWGRDGRMAYHPRPMQQGSDPFSEAPTPKGNATFDIGAPGLRSGSQALSNFGLQRSSGTGGMSLAKPAIPRTATALEMFVLKKSTSGGQALGLR</sequence>
<dbReference type="AlphaFoldDB" id="A0A1Z5JDW8"/>
<dbReference type="Proteomes" id="UP000198406">
    <property type="component" value="Unassembled WGS sequence"/>
</dbReference>
<keyword evidence="3" id="KW-1185">Reference proteome</keyword>
<evidence type="ECO:0000256" key="1">
    <source>
        <dbReference type="SAM" id="MobiDB-lite"/>
    </source>
</evidence>
<proteinExistence type="predicted"/>
<evidence type="ECO:0000313" key="2">
    <source>
        <dbReference type="EMBL" id="GAX12193.1"/>
    </source>
</evidence>
<dbReference type="EMBL" id="BDSP01000050">
    <property type="protein sequence ID" value="GAX12193.1"/>
    <property type="molecule type" value="Genomic_DNA"/>
</dbReference>
<name>A0A1Z5JDW8_FISSO</name>
<gene>
    <name evidence="2" type="ORF">FisN_1Hh119</name>
</gene>
<dbReference type="InParanoid" id="A0A1Z5JDW8"/>
<protein>
    <submittedName>
        <fullName evidence="2">Uncharacterized protein</fullName>
    </submittedName>
</protein>
<comment type="caution">
    <text evidence="2">The sequence shown here is derived from an EMBL/GenBank/DDBJ whole genome shotgun (WGS) entry which is preliminary data.</text>
</comment>
<organism evidence="2 3">
    <name type="scientific">Fistulifera solaris</name>
    <name type="common">Oleaginous diatom</name>
    <dbReference type="NCBI Taxonomy" id="1519565"/>
    <lineage>
        <taxon>Eukaryota</taxon>
        <taxon>Sar</taxon>
        <taxon>Stramenopiles</taxon>
        <taxon>Ochrophyta</taxon>
        <taxon>Bacillariophyta</taxon>
        <taxon>Bacillariophyceae</taxon>
        <taxon>Bacillariophycidae</taxon>
        <taxon>Naviculales</taxon>
        <taxon>Naviculaceae</taxon>
        <taxon>Fistulifera</taxon>
    </lineage>
</organism>
<evidence type="ECO:0000313" key="3">
    <source>
        <dbReference type="Proteomes" id="UP000198406"/>
    </source>
</evidence>
<feature type="region of interest" description="Disordered" evidence="1">
    <location>
        <begin position="512"/>
        <end position="544"/>
    </location>
</feature>
<reference evidence="2 3" key="1">
    <citation type="journal article" date="2015" name="Plant Cell">
        <title>Oil accumulation by the oleaginous diatom Fistulifera solaris as revealed by the genome and transcriptome.</title>
        <authorList>
            <person name="Tanaka T."/>
            <person name="Maeda Y."/>
            <person name="Veluchamy A."/>
            <person name="Tanaka M."/>
            <person name="Abida H."/>
            <person name="Marechal E."/>
            <person name="Bowler C."/>
            <person name="Muto M."/>
            <person name="Sunaga Y."/>
            <person name="Tanaka M."/>
            <person name="Yoshino T."/>
            <person name="Taniguchi T."/>
            <person name="Fukuda Y."/>
            <person name="Nemoto M."/>
            <person name="Matsumoto M."/>
            <person name="Wong P.S."/>
            <person name="Aburatani S."/>
            <person name="Fujibuchi W."/>
        </authorList>
    </citation>
    <scope>NUCLEOTIDE SEQUENCE [LARGE SCALE GENOMIC DNA]</scope>
    <source>
        <strain evidence="2 3">JPCC DA0580</strain>
    </source>
</reference>
<dbReference type="OrthoDB" id="44434at2759"/>